<protein>
    <submittedName>
        <fullName evidence="1">Uncharacterized protein</fullName>
    </submittedName>
</protein>
<dbReference type="HOGENOM" id="CLU_3055845_0_0_1"/>
<dbReference type="AlphaFoldDB" id="N4X7N1"/>
<accession>N4X7N1</accession>
<keyword evidence="2" id="KW-1185">Reference proteome</keyword>
<organism evidence="1 2">
    <name type="scientific">Cochliobolus heterostrophus (strain C4 / ATCC 48331 / race T)</name>
    <name type="common">Southern corn leaf blight fungus</name>
    <name type="synonym">Bipolaris maydis</name>
    <dbReference type="NCBI Taxonomy" id="665024"/>
    <lineage>
        <taxon>Eukaryota</taxon>
        <taxon>Fungi</taxon>
        <taxon>Dikarya</taxon>
        <taxon>Ascomycota</taxon>
        <taxon>Pezizomycotina</taxon>
        <taxon>Dothideomycetes</taxon>
        <taxon>Pleosporomycetidae</taxon>
        <taxon>Pleosporales</taxon>
        <taxon>Pleosporineae</taxon>
        <taxon>Pleosporaceae</taxon>
        <taxon>Bipolaris</taxon>
    </lineage>
</organism>
<evidence type="ECO:0000313" key="1">
    <source>
        <dbReference type="EMBL" id="ENI01262.1"/>
    </source>
</evidence>
<dbReference type="EMBL" id="KB733469">
    <property type="protein sequence ID" value="ENI01262.1"/>
    <property type="molecule type" value="Genomic_DNA"/>
</dbReference>
<reference evidence="1 2" key="1">
    <citation type="journal article" date="2012" name="PLoS Pathog.">
        <title>Diverse lifestyles and strategies of plant pathogenesis encoded in the genomes of eighteen Dothideomycetes fungi.</title>
        <authorList>
            <person name="Ohm R.A."/>
            <person name="Feau N."/>
            <person name="Henrissat B."/>
            <person name="Schoch C.L."/>
            <person name="Horwitz B.A."/>
            <person name="Barry K.W."/>
            <person name="Condon B.J."/>
            <person name="Copeland A.C."/>
            <person name="Dhillon B."/>
            <person name="Glaser F."/>
            <person name="Hesse C.N."/>
            <person name="Kosti I."/>
            <person name="LaButti K."/>
            <person name="Lindquist E.A."/>
            <person name="Lucas S."/>
            <person name="Salamov A.A."/>
            <person name="Bradshaw R.E."/>
            <person name="Ciuffetti L."/>
            <person name="Hamelin R.C."/>
            <person name="Kema G.H.J."/>
            <person name="Lawrence C."/>
            <person name="Scott J.A."/>
            <person name="Spatafora J.W."/>
            <person name="Turgeon B.G."/>
            <person name="de Wit P.J.G.M."/>
            <person name="Zhong S."/>
            <person name="Goodwin S.B."/>
            <person name="Grigoriev I.V."/>
        </authorList>
    </citation>
    <scope>NUCLEOTIDE SEQUENCE [LARGE SCALE GENOMIC DNA]</scope>
    <source>
        <strain evidence="2">C4 / ATCC 48331 / race T</strain>
    </source>
</reference>
<reference evidence="2" key="2">
    <citation type="journal article" date="2013" name="PLoS Genet.">
        <title>Comparative genome structure, secondary metabolite, and effector coding capacity across Cochliobolus pathogens.</title>
        <authorList>
            <person name="Condon B.J."/>
            <person name="Leng Y."/>
            <person name="Wu D."/>
            <person name="Bushley K.E."/>
            <person name="Ohm R.A."/>
            <person name="Otillar R."/>
            <person name="Martin J."/>
            <person name="Schackwitz W."/>
            <person name="Grimwood J."/>
            <person name="MohdZainudin N."/>
            <person name="Xue C."/>
            <person name="Wang R."/>
            <person name="Manning V.A."/>
            <person name="Dhillon B."/>
            <person name="Tu Z.J."/>
            <person name="Steffenson B.J."/>
            <person name="Salamov A."/>
            <person name="Sun H."/>
            <person name="Lowry S."/>
            <person name="LaButti K."/>
            <person name="Han J."/>
            <person name="Copeland A."/>
            <person name="Lindquist E."/>
            <person name="Barry K."/>
            <person name="Schmutz J."/>
            <person name="Baker S.E."/>
            <person name="Ciuffetti L.M."/>
            <person name="Grigoriev I.V."/>
            <person name="Zhong S."/>
            <person name="Turgeon B.G."/>
        </authorList>
    </citation>
    <scope>NUCLEOTIDE SEQUENCE [LARGE SCALE GENOMIC DNA]</scope>
    <source>
        <strain evidence="2">C4 / ATCC 48331 / race T</strain>
    </source>
</reference>
<proteinExistence type="predicted"/>
<name>N4X7N1_COCH4</name>
<evidence type="ECO:0000313" key="2">
    <source>
        <dbReference type="Proteomes" id="UP000012338"/>
    </source>
</evidence>
<sequence length="54" mass="6410">MLLRSRRVVREMTSLLIELVALVKRRARNITKQKQHYCRQLLQPDLSADDVDTM</sequence>
<gene>
    <name evidence="1" type="ORF">COCC4DRAFT_148444</name>
</gene>
<dbReference type="Proteomes" id="UP000012338">
    <property type="component" value="Unassembled WGS sequence"/>
</dbReference>